<feature type="compositionally biased region" description="Basic and acidic residues" evidence="1">
    <location>
        <begin position="1070"/>
        <end position="1083"/>
    </location>
</feature>
<gene>
    <name evidence="2" type="ORF">GSOID_T00021905001</name>
</gene>
<feature type="compositionally biased region" description="Basic and acidic residues" evidence="1">
    <location>
        <begin position="1"/>
        <end position="12"/>
    </location>
</feature>
<feature type="region of interest" description="Disordered" evidence="1">
    <location>
        <begin position="989"/>
        <end position="1009"/>
    </location>
</feature>
<accession>E4YEJ4</accession>
<proteinExistence type="predicted"/>
<sequence length="1122" mass="128480">MKESSEENKLVENVDQTCNAKKSSGKKQGGLEKWLKPKEAAAPALRRTTRKRTAPKGFGDLVSSKQIPKSKKAGPKPKVQSTSPKTKEAKAKKPPKAKKEASSKNIPKEPKKDEIEKKRKGGENAADEPKQKRGRRPKTKTVKADLSDAEQGLKQSNITTFHKRNVAHGRHVLKKRTSSTKVPIFRLWQRNHTLKMSISAKEKQKNSENAKWEKHWLYMADNHVSFEEFINKMEKTAETNPKSWAEITKGDGNRDFSKRKSEKTQKNIGRHTQYSQRKNIISISMENKAKETVKARKSWKRVPITRKYRANEVNSEICERKMGTQSTKRQYYQQEKQVSVKRRDLCKNHIILSEQRKQQRIETARNQSERLNEKKSQTTAKEKIYEGSLLENLSVSHCNYKNSSPEKQYFSKTIKLTNNETLRLERNLGLIMSVPHDKTELYGCQSGPAKEPRNPHAFEAHHNDYVSQRNNDALFPKNTEIKDSAGRGNYNTRPKFLKNNQGGRGRGGRGGRGARGGPGRGGRGGGRGRGGHAAFANPRQDWSTAQEIIVNENFGTFEEEPAPRDPNEFNNRKTFHVGGNGEKNRDYGGQYNLENVPSNQEEQHVIEYSYWEPPTEENRGLESKETEWGVIIHDNHTVKLTRGVYCKIKTITDTPMFNEDNFTFTYYRWHGNPIGDCLFAKDIPITRNYNAVKDFRIFWTNGSGLFDRLYAKGGTKLVMNDGWTPPPWRKQIWSNHVYTYCSGHALVSTLNRVGVNIQKRSQTGTVIGVRIIIYTAEENGKGQYREIDTTKPHAGKIKQDDIIVGVQFEDSWAYIIFVWFCRPLIASTDPMKWASNSEQFSAIFSLVDLHSTMEEKAEFQLTLGSGAIMQLIYRLTMTITAVMRGITRNLSVTTQHTIIFIGLFGCNEIFSYESEIMNLFQLDNVELRRDIEKMTLPYNKEFQRATGGDYYAHTWRMLFDANFARNKPATITMKNAMIKVMDRMAQDQRCGGKGRSSATTAGVKNSQERTAQELLDRRVKTFTDENYLNKVSETPSYQRHLSDQVEETKAYKEVIDQLNNLREENKQLRQKLNDEKHRKREAEQMEASNELPPLEDETNIDYHGGGISSLSQSNKKPRSGNS</sequence>
<dbReference type="EMBL" id="FN654460">
    <property type="protein sequence ID" value="CBY33931.1"/>
    <property type="molecule type" value="Genomic_DNA"/>
</dbReference>
<dbReference type="AlphaFoldDB" id="E4YEJ4"/>
<name>E4YEJ4_OIKDI</name>
<feature type="compositionally biased region" description="Basic and acidic residues" evidence="1">
    <location>
        <begin position="29"/>
        <end position="39"/>
    </location>
</feature>
<feature type="region of interest" description="Disordered" evidence="1">
    <location>
        <begin position="245"/>
        <end position="270"/>
    </location>
</feature>
<feature type="compositionally biased region" description="Basic residues" evidence="1">
    <location>
        <begin position="132"/>
        <end position="141"/>
    </location>
</feature>
<protein>
    <submittedName>
        <fullName evidence="2">Uncharacterized protein</fullName>
    </submittedName>
</protein>
<feature type="region of interest" description="Disordered" evidence="1">
    <location>
        <begin position="557"/>
        <end position="582"/>
    </location>
</feature>
<feature type="region of interest" description="Disordered" evidence="1">
    <location>
        <begin position="1070"/>
        <end position="1122"/>
    </location>
</feature>
<feature type="region of interest" description="Disordered" evidence="1">
    <location>
        <begin position="1"/>
        <end position="148"/>
    </location>
</feature>
<organism evidence="2">
    <name type="scientific">Oikopleura dioica</name>
    <name type="common">Tunicate</name>
    <dbReference type="NCBI Taxonomy" id="34765"/>
    <lineage>
        <taxon>Eukaryota</taxon>
        <taxon>Metazoa</taxon>
        <taxon>Chordata</taxon>
        <taxon>Tunicata</taxon>
        <taxon>Appendicularia</taxon>
        <taxon>Copelata</taxon>
        <taxon>Oikopleuridae</taxon>
        <taxon>Oikopleura</taxon>
    </lineage>
</organism>
<dbReference type="Proteomes" id="UP000011014">
    <property type="component" value="Unassembled WGS sequence"/>
</dbReference>
<feature type="region of interest" description="Disordered" evidence="1">
    <location>
        <begin position="357"/>
        <end position="379"/>
    </location>
</feature>
<feature type="compositionally biased region" description="Basic and acidic residues" evidence="1">
    <location>
        <begin position="561"/>
        <end position="571"/>
    </location>
</feature>
<feature type="compositionally biased region" description="Gly residues" evidence="1">
    <location>
        <begin position="502"/>
        <end position="528"/>
    </location>
</feature>
<feature type="region of interest" description="Disordered" evidence="1">
    <location>
        <begin position="479"/>
        <end position="544"/>
    </location>
</feature>
<evidence type="ECO:0000256" key="1">
    <source>
        <dbReference type="SAM" id="MobiDB-lite"/>
    </source>
</evidence>
<feature type="compositionally biased region" description="Polar residues" evidence="1">
    <location>
        <begin position="996"/>
        <end position="1005"/>
    </location>
</feature>
<reference evidence="2" key="1">
    <citation type="journal article" date="2010" name="Science">
        <title>Plasticity of animal genome architecture unmasked by rapid evolution of a pelagic tunicate.</title>
        <authorList>
            <person name="Denoeud F."/>
            <person name="Henriet S."/>
            <person name="Mungpakdee S."/>
            <person name="Aury J.M."/>
            <person name="Da Silva C."/>
            <person name="Brinkmann H."/>
            <person name="Mikhaleva J."/>
            <person name="Olsen L.C."/>
            <person name="Jubin C."/>
            <person name="Canestro C."/>
            <person name="Bouquet J.M."/>
            <person name="Danks G."/>
            <person name="Poulain J."/>
            <person name="Campsteijn C."/>
            <person name="Adamski M."/>
            <person name="Cross I."/>
            <person name="Yadetie F."/>
            <person name="Muffato M."/>
            <person name="Louis A."/>
            <person name="Butcher S."/>
            <person name="Tsagkogeorga G."/>
            <person name="Konrad A."/>
            <person name="Singh S."/>
            <person name="Jensen M.F."/>
            <person name="Cong E.H."/>
            <person name="Eikeseth-Otteraa H."/>
            <person name="Noel B."/>
            <person name="Anthouard V."/>
            <person name="Porcel B.M."/>
            <person name="Kachouri-Lafond R."/>
            <person name="Nishino A."/>
            <person name="Ugolini M."/>
            <person name="Chourrout P."/>
            <person name="Nishida H."/>
            <person name="Aasland R."/>
            <person name="Huzurbazar S."/>
            <person name="Westhof E."/>
            <person name="Delsuc F."/>
            <person name="Lehrach H."/>
            <person name="Reinhardt R."/>
            <person name="Weissenbach J."/>
            <person name="Roy S.W."/>
            <person name="Artiguenave F."/>
            <person name="Postlethwait J.H."/>
            <person name="Manak J.R."/>
            <person name="Thompson E.M."/>
            <person name="Jaillon O."/>
            <person name="Du Pasquier L."/>
            <person name="Boudinot P."/>
            <person name="Liberles D.A."/>
            <person name="Volff J.N."/>
            <person name="Philippe H."/>
            <person name="Lenhard B."/>
            <person name="Roest Crollius H."/>
            <person name="Wincker P."/>
            <person name="Chourrout D."/>
        </authorList>
    </citation>
    <scope>NUCLEOTIDE SEQUENCE [LARGE SCALE GENOMIC DNA]</scope>
</reference>
<evidence type="ECO:0000313" key="2">
    <source>
        <dbReference type="EMBL" id="CBY33931.1"/>
    </source>
</evidence>
<feature type="compositionally biased region" description="Basic and acidic residues" evidence="1">
    <location>
        <begin position="85"/>
        <end position="117"/>
    </location>
</feature>
<feature type="compositionally biased region" description="Basic and acidic residues" evidence="1">
    <location>
        <begin position="248"/>
        <end position="265"/>
    </location>
</feature>